<organism evidence="8 9">
    <name type="scientific">Prorocentrum cordatum</name>
    <dbReference type="NCBI Taxonomy" id="2364126"/>
    <lineage>
        <taxon>Eukaryota</taxon>
        <taxon>Sar</taxon>
        <taxon>Alveolata</taxon>
        <taxon>Dinophyceae</taxon>
        <taxon>Prorocentrales</taxon>
        <taxon>Prorocentraceae</taxon>
        <taxon>Prorocentrum</taxon>
    </lineage>
</organism>
<keyword evidence="5 7" id="KW-0443">Lipid metabolism</keyword>
<feature type="non-terminal residue" evidence="8">
    <location>
        <position position="1"/>
    </location>
</feature>
<dbReference type="PANTHER" id="PTHR12370:SF3">
    <property type="entry name" value="PHOSPHOLIPASE B-LIKE 2-RELATED"/>
    <property type="match status" value="1"/>
</dbReference>
<evidence type="ECO:0000256" key="5">
    <source>
        <dbReference type="ARBA" id="ARBA00023098"/>
    </source>
</evidence>
<sequence>PLLGWALRARLGAAAGPHGALLGAGAPGAPGQGPAVRPHHLERLQHDDPHLQVLPPQAAGLGRCRVARCPELLPRVHQQRRQLFLGRAGRRGHEHRDPGRGGVRSRRWRILEFGAPTAIPYFVHISAVNRLASTASHWTSLLTERSGKASSAQWLVVDYSRFAPGERLRSNTVRLAEVVPGLTMHCDLSEELELHGYFASVNRPFFSKVREISGHAAAEKEYGALYSFDHGPRAEIFHRLGQSVETLMDMRHVMNRNDPSERVEPPSPGHAVSARMDLDGSMLIPNGGIDAKVVNSCLFRKLQCQAISGPSHDQQPAFSWGAFAEYPHLGLPDAWNFSWVQMTRLRMLPAPVDELHCPGLSRLGDGFEG</sequence>
<protein>
    <recommendedName>
        <fullName evidence="7">Phospholipase B-like</fullName>
        <ecNumber evidence="7">3.1.1.-</ecNumber>
    </recommendedName>
</protein>
<name>A0ABN9S150_9DINO</name>
<proteinExistence type="inferred from homology"/>
<evidence type="ECO:0000256" key="1">
    <source>
        <dbReference type="ARBA" id="ARBA00007835"/>
    </source>
</evidence>
<dbReference type="PANTHER" id="PTHR12370">
    <property type="entry name" value="PHOSPHOLIPASE B-RELATED"/>
    <property type="match status" value="1"/>
</dbReference>
<evidence type="ECO:0000256" key="7">
    <source>
        <dbReference type="RuleBase" id="RU364138"/>
    </source>
</evidence>
<evidence type="ECO:0000256" key="4">
    <source>
        <dbReference type="ARBA" id="ARBA00022963"/>
    </source>
</evidence>
<keyword evidence="2" id="KW-0732">Signal</keyword>
<dbReference type="EMBL" id="CAUYUJ010008664">
    <property type="protein sequence ID" value="CAK0824565.1"/>
    <property type="molecule type" value="Genomic_DNA"/>
</dbReference>
<keyword evidence="9" id="KW-1185">Reference proteome</keyword>
<reference evidence="8" key="1">
    <citation type="submission" date="2023-10" db="EMBL/GenBank/DDBJ databases">
        <authorList>
            <person name="Chen Y."/>
            <person name="Shah S."/>
            <person name="Dougan E. K."/>
            <person name="Thang M."/>
            <person name="Chan C."/>
        </authorList>
    </citation>
    <scope>NUCLEOTIDE SEQUENCE [LARGE SCALE GENOMIC DNA]</scope>
</reference>
<comment type="caution">
    <text evidence="8">The sequence shown here is derived from an EMBL/GenBank/DDBJ whole genome shotgun (WGS) entry which is preliminary data.</text>
</comment>
<evidence type="ECO:0000256" key="6">
    <source>
        <dbReference type="ARBA" id="ARBA00023180"/>
    </source>
</evidence>
<dbReference type="Pfam" id="PF04916">
    <property type="entry name" value="Phospholip_B"/>
    <property type="match status" value="1"/>
</dbReference>
<evidence type="ECO:0000313" key="9">
    <source>
        <dbReference type="Proteomes" id="UP001189429"/>
    </source>
</evidence>
<dbReference type="Proteomes" id="UP001189429">
    <property type="component" value="Unassembled WGS sequence"/>
</dbReference>
<comment type="similarity">
    <text evidence="1 7">Belongs to the phospholipase B-like family.</text>
</comment>
<evidence type="ECO:0000256" key="2">
    <source>
        <dbReference type="ARBA" id="ARBA00022729"/>
    </source>
</evidence>
<comment type="function">
    <text evidence="7">Putative phospholipase.</text>
</comment>
<keyword evidence="3 7" id="KW-0378">Hydrolase</keyword>
<dbReference type="InterPro" id="IPR007000">
    <property type="entry name" value="PLipase_B-like"/>
</dbReference>
<dbReference type="Gene3D" id="3.60.60.30">
    <property type="match status" value="1"/>
</dbReference>
<evidence type="ECO:0000256" key="3">
    <source>
        <dbReference type="ARBA" id="ARBA00022801"/>
    </source>
</evidence>
<keyword evidence="4 7" id="KW-0442">Lipid degradation</keyword>
<keyword evidence="6" id="KW-0325">Glycoprotein</keyword>
<dbReference type="EC" id="3.1.1.-" evidence="7"/>
<gene>
    <name evidence="8" type="ORF">PCOR1329_LOCUS24942</name>
</gene>
<evidence type="ECO:0000313" key="8">
    <source>
        <dbReference type="EMBL" id="CAK0824565.1"/>
    </source>
</evidence>
<accession>A0ABN9S150</accession>